<organism evidence="3 4">
    <name type="scientific">Adineta steineri</name>
    <dbReference type="NCBI Taxonomy" id="433720"/>
    <lineage>
        <taxon>Eukaryota</taxon>
        <taxon>Metazoa</taxon>
        <taxon>Spiralia</taxon>
        <taxon>Gnathifera</taxon>
        <taxon>Rotifera</taxon>
        <taxon>Eurotatoria</taxon>
        <taxon>Bdelloidea</taxon>
        <taxon>Adinetida</taxon>
        <taxon>Adinetidae</taxon>
        <taxon>Adineta</taxon>
    </lineage>
</organism>
<proteinExistence type="inferred from homology"/>
<dbReference type="SUPFAM" id="SSF56574">
    <property type="entry name" value="Serpins"/>
    <property type="match status" value="1"/>
</dbReference>
<dbReference type="Proteomes" id="UP000663881">
    <property type="component" value="Unassembled WGS sequence"/>
</dbReference>
<comment type="similarity">
    <text evidence="1">Belongs to the serpin family.</text>
</comment>
<dbReference type="InterPro" id="IPR023796">
    <property type="entry name" value="Serpin_dom"/>
</dbReference>
<dbReference type="Gene3D" id="2.30.39.10">
    <property type="entry name" value="Alpha-1-antitrypsin, domain 1"/>
    <property type="match status" value="1"/>
</dbReference>
<reference evidence="3" key="1">
    <citation type="submission" date="2021-02" db="EMBL/GenBank/DDBJ databases">
        <authorList>
            <person name="Nowell W R."/>
        </authorList>
    </citation>
    <scope>NUCLEOTIDE SEQUENCE</scope>
</reference>
<gene>
    <name evidence="3" type="ORF">OKA104_LOCUS34955</name>
</gene>
<evidence type="ECO:0000256" key="1">
    <source>
        <dbReference type="RuleBase" id="RU000411"/>
    </source>
</evidence>
<name>A0A819TZR6_9BILA</name>
<comment type="caution">
    <text evidence="3">The sequence shown here is derived from an EMBL/GenBank/DDBJ whole genome shotgun (WGS) entry which is preliminary data.</text>
</comment>
<dbReference type="PANTHER" id="PTHR46601:SF2">
    <property type="entry name" value="UBIQUITIN-LIKE PROTEASE FAMILY PROFILE DOMAIN-CONTAINING PROTEIN"/>
    <property type="match status" value="1"/>
</dbReference>
<dbReference type="PANTHER" id="PTHR46601">
    <property type="entry name" value="ULP_PROTEASE DOMAIN-CONTAINING PROTEIN"/>
    <property type="match status" value="1"/>
</dbReference>
<dbReference type="AlphaFoldDB" id="A0A819TZR6"/>
<evidence type="ECO:0000313" key="4">
    <source>
        <dbReference type="Proteomes" id="UP000663881"/>
    </source>
</evidence>
<dbReference type="Pfam" id="PF00079">
    <property type="entry name" value="Serpin"/>
    <property type="match status" value="1"/>
</dbReference>
<sequence>MKRKSRIRDNTRRQNLKGDLLEQIRTRQKQASKKYREKIKLERSNAQQSSYNCRQSLGKAVKRAVQALSKDNNKRLIVVQHIARDLNIISKPADKQVRQQRSLSVELKDLVIEFYNRDDISYTLPGKRDYITIKDENGMLITLQKRILLYNVRETYQLFLSEYANNNISLSLTSFNELRPKNMLINSRMPHRSCLCQYHENVNLLLISLSKYIPLCVALNSLQEFTSMLVCDEQDEKCMFSHCQLCSDNFDNNVMKYITNPAKHIKWFQWVYEEGKTVKNEFSGTTNQCVKLLKEKVQVFLNHVFIKRQQAAFFEQMKVSSNKEIICIQVDFSENFRLETQDAVQNAYYGQDAVSLFTCYVWHSGGDGQSFVYVSSDLSHDKYCVNAALNDLFKRLSQQFRDLQQIHIFSDGAGQQFKQKFLFRNLCRLSQKYKVDLYWHYFATSHGKGVVDAVGGSLKRVVFRGIMGGRRCTSAKDFVEIARSKTDTIIVIELTQDYIAESKLQVEQLFLSIKSVPETKKIHSNVVALKSNDNVFISPYSVGLALASVTAGARGKTEKELLNLLHSKSREKLTQSSKQLMAITNMSEIKLANRLYVDITFPILPSYTKQLQKTYNFTLASVNLNPQNKTRVIDQINQWVSNQTNNYIKEVLSKDSLDVKDPNEANALLIINCLFFDGKWGSEFEAQNTVAGYTFYPDVGPPQEKKLTLMMRNGLFPYADMSSTIGAQMIHVPFQNKDFTFTIILPNKDVKLAQVESRLTPAIFNTPTTNQMAALSIPKWKFEFENDMKDVLSKKMKISELFNRTKANLKELSLKKPIYVSNVIHKTYVIVDEKGVRAAAASVVRMISQGSPPIKIYFRCDKPFLYAIRYKQTILFIGRYVKVIDTSNMPPIIDGGYGR</sequence>
<dbReference type="Gene3D" id="3.30.497.10">
    <property type="entry name" value="Antithrombin, subunit I, domain 2"/>
    <property type="match status" value="1"/>
</dbReference>
<dbReference type="CDD" id="cd00172">
    <property type="entry name" value="serpin"/>
    <property type="match status" value="1"/>
</dbReference>
<evidence type="ECO:0000313" key="3">
    <source>
        <dbReference type="EMBL" id="CAF4087715.1"/>
    </source>
</evidence>
<dbReference type="EMBL" id="CAJOAY010004906">
    <property type="protein sequence ID" value="CAF4087715.1"/>
    <property type="molecule type" value="Genomic_DNA"/>
</dbReference>
<dbReference type="InterPro" id="IPR042178">
    <property type="entry name" value="Serpin_sf_1"/>
</dbReference>
<dbReference type="SMART" id="SM00093">
    <property type="entry name" value="SERPIN"/>
    <property type="match status" value="1"/>
</dbReference>
<protein>
    <recommendedName>
        <fullName evidence="2">Serpin domain-containing protein</fullName>
    </recommendedName>
</protein>
<evidence type="ECO:0000259" key="2">
    <source>
        <dbReference type="SMART" id="SM00093"/>
    </source>
</evidence>
<dbReference type="InterPro" id="IPR023795">
    <property type="entry name" value="Serpin_CS"/>
</dbReference>
<feature type="domain" description="Serpin" evidence="2">
    <location>
        <begin position="520"/>
        <end position="883"/>
    </location>
</feature>
<dbReference type="InterPro" id="IPR036186">
    <property type="entry name" value="Serpin_sf"/>
</dbReference>
<accession>A0A819TZR6</accession>
<dbReference type="InterPro" id="IPR042185">
    <property type="entry name" value="Serpin_sf_2"/>
</dbReference>
<dbReference type="PROSITE" id="PS00284">
    <property type="entry name" value="SERPIN"/>
    <property type="match status" value="1"/>
</dbReference>